<keyword evidence="13" id="KW-1185">Reference proteome</keyword>
<dbReference type="HAMAP" id="MF_01479">
    <property type="entry name" value="WhiB"/>
    <property type="match status" value="1"/>
</dbReference>
<dbReference type="GO" id="GO:0045892">
    <property type="term" value="P:negative regulation of DNA-templated transcription"/>
    <property type="evidence" value="ECO:0007669"/>
    <property type="project" value="TreeGrafter"/>
</dbReference>
<comment type="cofactor">
    <cofactor evidence="1">
        <name>[4Fe-4S] cluster</name>
        <dbReference type="ChEBI" id="CHEBI:49883"/>
    </cofactor>
</comment>
<gene>
    <name evidence="12" type="primary">53</name>
    <name evidence="12" type="ORF">SEA_HURRICANE_53</name>
</gene>
<keyword evidence="6" id="KW-0411">Iron-sulfur</keyword>
<dbReference type="GeneID" id="60323156"/>
<evidence type="ECO:0000256" key="5">
    <source>
        <dbReference type="ARBA" id="ARBA00023004"/>
    </source>
</evidence>
<keyword evidence="3" id="KW-0004">4Fe-4S</keyword>
<dbReference type="RefSeq" id="YP_009951723.1">
    <property type="nucleotide sequence ID" value="NC_051604.1"/>
</dbReference>
<dbReference type="GO" id="GO:0003677">
    <property type="term" value="F:DNA binding"/>
    <property type="evidence" value="ECO:0007669"/>
    <property type="project" value="UniProtKB-KW"/>
</dbReference>
<keyword evidence="10" id="KW-0804">Transcription</keyword>
<accession>A0A222ZKB3</accession>
<dbReference type="KEGG" id="vg:60323156"/>
<dbReference type="PANTHER" id="PTHR38839">
    <property type="entry name" value="TRANSCRIPTIONAL REGULATOR WHID-RELATED"/>
    <property type="match status" value="1"/>
</dbReference>
<dbReference type="EMBL" id="MF373841">
    <property type="protein sequence ID" value="ASR84799.1"/>
    <property type="molecule type" value="Genomic_DNA"/>
</dbReference>
<organism evidence="12 13">
    <name type="scientific">Mycobacterium phage Hurricane</name>
    <dbReference type="NCBI Taxonomy" id="2015810"/>
    <lineage>
        <taxon>Viruses</taxon>
        <taxon>Duplodnaviria</taxon>
        <taxon>Heunggongvirae</taxon>
        <taxon>Uroviricota</taxon>
        <taxon>Caudoviricetes</taxon>
        <taxon>Weiservirinae</taxon>
        <taxon>Keshuvirus</taxon>
        <taxon>Keshuvirus hurricane</taxon>
    </lineage>
</organism>
<dbReference type="GO" id="GO:0046872">
    <property type="term" value="F:metal ion binding"/>
    <property type="evidence" value="ECO:0007669"/>
    <property type="project" value="UniProtKB-KW"/>
</dbReference>
<dbReference type="InterPro" id="IPR003482">
    <property type="entry name" value="Whib"/>
</dbReference>
<evidence type="ECO:0000313" key="13">
    <source>
        <dbReference type="Proteomes" id="UP000222328"/>
    </source>
</evidence>
<keyword evidence="8" id="KW-0238">DNA-binding</keyword>
<evidence type="ECO:0000256" key="10">
    <source>
        <dbReference type="ARBA" id="ARBA00023163"/>
    </source>
</evidence>
<keyword evidence="7" id="KW-0805">Transcription regulation</keyword>
<dbReference type="Pfam" id="PF02467">
    <property type="entry name" value="Whib"/>
    <property type="match status" value="1"/>
</dbReference>
<feature type="domain" description="4Fe-4S Wbl-type" evidence="11">
    <location>
        <begin position="20"/>
        <end position="78"/>
    </location>
</feature>
<keyword evidence="9" id="KW-1015">Disulfide bond</keyword>
<dbReference type="Proteomes" id="UP000222328">
    <property type="component" value="Segment"/>
</dbReference>
<evidence type="ECO:0000313" key="12">
    <source>
        <dbReference type="EMBL" id="ASR84799.1"/>
    </source>
</evidence>
<dbReference type="GO" id="GO:0047134">
    <property type="term" value="F:protein-disulfide reductase [NAD(P)H] activity"/>
    <property type="evidence" value="ECO:0007669"/>
    <property type="project" value="TreeGrafter"/>
</dbReference>
<evidence type="ECO:0000256" key="7">
    <source>
        <dbReference type="ARBA" id="ARBA00023015"/>
    </source>
</evidence>
<sequence length="89" mass="10223">MSDVVDEYMQIPEHWEADALCQQVDPELFFPERGQGGNEAKRICARCPVIEECREKALTFGTELWGVWGGLTQRDRRLIIRSERKANAA</sequence>
<keyword evidence="4" id="KW-0479">Metal-binding</keyword>
<evidence type="ECO:0000256" key="4">
    <source>
        <dbReference type="ARBA" id="ARBA00022723"/>
    </source>
</evidence>
<evidence type="ECO:0000259" key="11">
    <source>
        <dbReference type="PROSITE" id="PS51674"/>
    </source>
</evidence>
<evidence type="ECO:0000256" key="9">
    <source>
        <dbReference type="ARBA" id="ARBA00023157"/>
    </source>
</evidence>
<keyword evidence="5" id="KW-0408">Iron</keyword>
<evidence type="ECO:0000256" key="6">
    <source>
        <dbReference type="ARBA" id="ARBA00023014"/>
    </source>
</evidence>
<dbReference type="GO" id="GO:0051539">
    <property type="term" value="F:4 iron, 4 sulfur cluster binding"/>
    <property type="evidence" value="ECO:0007669"/>
    <property type="project" value="UniProtKB-KW"/>
</dbReference>
<reference evidence="12 13" key="1">
    <citation type="submission" date="2017-06" db="EMBL/GenBank/DDBJ databases">
        <authorList>
            <person name="Anastasiadis Z."/>
            <person name="Bhatti R."/>
            <person name="Breslow Z."/>
            <person name="Doerr B."/>
            <person name="Ilyas M."/>
            <person name="Kaiser J."/>
            <person name="Milce A."/>
            <person name="Monroe S."/>
            <person name="Phan T."/>
            <person name="Feng G."/>
            <person name="Barbazuk W.B."/>
            <person name="Stoner T.H."/>
            <person name="Garlena R.A."/>
            <person name="Russell D.A."/>
            <person name="Pope W.H."/>
            <person name="Jacobs-Sera D."/>
            <person name="Hatfull G.F."/>
        </authorList>
    </citation>
    <scope>NUCLEOTIDE SEQUENCE [LARGE SCALE GENOMIC DNA]</scope>
</reference>
<evidence type="ECO:0000256" key="1">
    <source>
        <dbReference type="ARBA" id="ARBA00001966"/>
    </source>
</evidence>
<evidence type="ECO:0000256" key="3">
    <source>
        <dbReference type="ARBA" id="ARBA00022485"/>
    </source>
</evidence>
<proteinExistence type="inferred from homology"/>
<evidence type="ECO:0000256" key="8">
    <source>
        <dbReference type="ARBA" id="ARBA00023125"/>
    </source>
</evidence>
<dbReference type="InterPro" id="IPR034768">
    <property type="entry name" value="4FE4S_WBL"/>
</dbReference>
<protein>
    <submittedName>
        <fullName evidence="12">WhiB family transcription factor</fullName>
    </submittedName>
</protein>
<dbReference type="PROSITE" id="PS51674">
    <property type="entry name" value="4FE4S_WBL"/>
    <property type="match status" value="1"/>
</dbReference>
<comment type="similarity">
    <text evidence="2">Belongs to the WhiB family.</text>
</comment>
<name>A0A222ZKB3_9CAUD</name>
<evidence type="ECO:0000256" key="2">
    <source>
        <dbReference type="ARBA" id="ARBA00006597"/>
    </source>
</evidence>